<evidence type="ECO:0000256" key="7">
    <source>
        <dbReference type="PROSITE-ProRule" id="PRU00023"/>
    </source>
</evidence>
<keyword evidence="12" id="KW-1185">Reference proteome</keyword>
<evidence type="ECO:0000256" key="1">
    <source>
        <dbReference type="ARBA" id="ARBA00004141"/>
    </source>
</evidence>
<evidence type="ECO:0000256" key="9">
    <source>
        <dbReference type="SAM" id="Phobius"/>
    </source>
</evidence>
<evidence type="ECO:0000256" key="3">
    <source>
        <dbReference type="ARBA" id="ARBA00022737"/>
    </source>
</evidence>
<dbReference type="EMBL" id="CAKOAT010192932">
    <property type="protein sequence ID" value="CAH8354432.1"/>
    <property type="molecule type" value="Genomic_DNA"/>
</dbReference>
<comment type="subcellular location">
    <subcellularLocation>
        <location evidence="1">Membrane</location>
        <topology evidence="1">Multi-pass membrane protein</topology>
    </subcellularLocation>
</comment>
<protein>
    <recommendedName>
        <fullName evidence="10">PGG domain-containing protein</fullName>
    </recommendedName>
</protein>
<feature type="transmembrane region" description="Helical" evidence="9">
    <location>
        <begin position="463"/>
        <end position="481"/>
    </location>
</feature>
<keyword evidence="6 9" id="KW-0472">Membrane</keyword>
<dbReference type="Gene3D" id="1.25.40.20">
    <property type="entry name" value="Ankyrin repeat-containing domain"/>
    <property type="match status" value="1"/>
</dbReference>
<feature type="transmembrane region" description="Helical" evidence="9">
    <location>
        <begin position="592"/>
        <end position="612"/>
    </location>
</feature>
<evidence type="ECO:0000256" key="8">
    <source>
        <dbReference type="SAM" id="MobiDB-lite"/>
    </source>
</evidence>
<dbReference type="PANTHER" id="PTHR24186:SF46">
    <property type="entry name" value="PROTEIN ACCELERATED CELL DEATH 6-LIKE"/>
    <property type="match status" value="1"/>
</dbReference>
<dbReference type="AlphaFoldDB" id="A0ABC8K6C7"/>
<evidence type="ECO:0000256" key="5">
    <source>
        <dbReference type="ARBA" id="ARBA00023043"/>
    </source>
</evidence>
<dbReference type="InterPro" id="IPR026961">
    <property type="entry name" value="PGG_dom"/>
</dbReference>
<dbReference type="SMART" id="SM00248">
    <property type="entry name" value="ANK"/>
    <property type="match status" value="8"/>
</dbReference>
<sequence>MGSCEEAGIDRMEAQRSVVVSHGERKRSYFPMNLIKCGLRSLGLLQTGGMGETESVPDYLTNLRVSDVFNLPSEDVQIDPQIFTAVCEGEKERLEEYLKKRGTSMACLKGDQGGSVLHIAAACNHLELVKIIASECPCLLLKPDSKDQLPLHVAAHAGHSTVVESLVATVGYVSARLSDEEGSGRRRLNLYVLKNKDGDTPLHLALKGLHMTSAKHLVNANQEASFLENNDGISPLYLAVGTGDLPLVQAMLENRKEDGGRRYVDIDSHLEGRKYLLHAALRARSPDTLEFLLKEYPSLVDERDKEGRTCLWFAASEGYYQGVSILLEQWKNGVYVSNDDGSFPIHIAVERRHIRVVYLFLTLYPDSKHLPNKKGQNIVHIATKSGICALFLFSYLWVIGWINTLVEKQDENGNSPLHEATINWRPRTLYVLLLMTKTKWLYVQNNAGHTALEIAENTMKDNYIFMERVTLMVLLFFYAPISRKSWWRTITKPAKPLEGGKSDNYVDTLLVVAALVATVTFAAGFTIPGGFNASEKKLGLAALEDKPELAYFMIFNIMAMQSSIVTIAILIWGQLGDKALVPMAFAWALRSLFFSLLCMVLAFYWGVVVTFVNVKGVVIFLKVTYAIFLFLMLFNLGPHVFLQTPGIPAFLGTCFLMFVMLVNEDSFTTPAKKENSGKEDSTAKKDNSGKEDSTAKKENSGKEDSTAKTEPEKQEIN</sequence>
<evidence type="ECO:0000256" key="2">
    <source>
        <dbReference type="ARBA" id="ARBA00022692"/>
    </source>
</evidence>
<feature type="repeat" description="ANK" evidence="7">
    <location>
        <begin position="197"/>
        <end position="229"/>
    </location>
</feature>
<dbReference type="InterPro" id="IPR036770">
    <property type="entry name" value="Ankyrin_rpt-contain_sf"/>
</dbReference>
<proteinExistence type="predicted"/>
<feature type="transmembrane region" description="Helical" evidence="9">
    <location>
        <begin position="549"/>
        <end position="572"/>
    </location>
</feature>
<dbReference type="Pfam" id="PF12796">
    <property type="entry name" value="Ank_2"/>
    <property type="match status" value="1"/>
</dbReference>
<evidence type="ECO:0000259" key="10">
    <source>
        <dbReference type="Pfam" id="PF13962"/>
    </source>
</evidence>
<evidence type="ECO:0000313" key="12">
    <source>
        <dbReference type="Proteomes" id="UP001642260"/>
    </source>
</evidence>
<dbReference type="GO" id="GO:0016020">
    <property type="term" value="C:membrane"/>
    <property type="evidence" value="ECO:0007669"/>
    <property type="project" value="UniProtKB-SubCell"/>
</dbReference>
<dbReference type="Pfam" id="PF13962">
    <property type="entry name" value="PGG"/>
    <property type="match status" value="1"/>
</dbReference>
<feature type="transmembrane region" description="Helical" evidence="9">
    <location>
        <begin position="647"/>
        <end position="663"/>
    </location>
</feature>
<dbReference type="InterPro" id="IPR002110">
    <property type="entry name" value="Ankyrin_rpt"/>
</dbReference>
<evidence type="ECO:0000256" key="6">
    <source>
        <dbReference type="ARBA" id="ARBA00023136"/>
    </source>
</evidence>
<dbReference type="PANTHER" id="PTHR24186">
    <property type="entry name" value="PROTEIN PHOSPHATASE 1 REGULATORY SUBUNIT"/>
    <property type="match status" value="1"/>
</dbReference>
<feature type="transmembrane region" description="Helical" evidence="9">
    <location>
        <begin position="509"/>
        <end position="528"/>
    </location>
</feature>
<reference evidence="11 12" key="1">
    <citation type="submission" date="2022-03" db="EMBL/GenBank/DDBJ databases">
        <authorList>
            <person name="Macdonald S."/>
            <person name="Ahmed S."/>
            <person name="Newling K."/>
        </authorList>
    </citation>
    <scope>NUCLEOTIDE SEQUENCE [LARGE SCALE GENOMIC DNA]</scope>
</reference>
<keyword evidence="5 7" id="KW-0040">ANK repeat</keyword>
<feature type="transmembrane region" description="Helical" evidence="9">
    <location>
        <begin position="378"/>
        <end position="398"/>
    </location>
</feature>
<organism evidence="11 12">
    <name type="scientific">Eruca vesicaria subsp. sativa</name>
    <name type="common">Garden rocket</name>
    <name type="synonym">Eruca sativa</name>
    <dbReference type="NCBI Taxonomy" id="29727"/>
    <lineage>
        <taxon>Eukaryota</taxon>
        <taxon>Viridiplantae</taxon>
        <taxon>Streptophyta</taxon>
        <taxon>Embryophyta</taxon>
        <taxon>Tracheophyta</taxon>
        <taxon>Spermatophyta</taxon>
        <taxon>Magnoliopsida</taxon>
        <taxon>eudicotyledons</taxon>
        <taxon>Gunneridae</taxon>
        <taxon>Pentapetalae</taxon>
        <taxon>rosids</taxon>
        <taxon>malvids</taxon>
        <taxon>Brassicales</taxon>
        <taxon>Brassicaceae</taxon>
        <taxon>Brassiceae</taxon>
        <taxon>Eruca</taxon>
    </lineage>
</organism>
<dbReference type="PROSITE" id="PS50088">
    <property type="entry name" value="ANK_REPEAT"/>
    <property type="match status" value="1"/>
</dbReference>
<keyword evidence="4 9" id="KW-1133">Transmembrane helix</keyword>
<name>A0ABC8K6C7_ERUVS</name>
<feature type="transmembrane region" description="Helical" evidence="9">
    <location>
        <begin position="619"/>
        <end position="641"/>
    </location>
</feature>
<feature type="domain" description="PGG" evidence="10">
    <location>
        <begin position="503"/>
        <end position="609"/>
    </location>
</feature>
<feature type="compositionally biased region" description="Basic and acidic residues" evidence="8">
    <location>
        <begin position="671"/>
        <end position="717"/>
    </location>
</feature>
<comment type="caution">
    <text evidence="11">The sequence shown here is derived from an EMBL/GenBank/DDBJ whole genome shotgun (WGS) entry which is preliminary data.</text>
</comment>
<feature type="region of interest" description="Disordered" evidence="8">
    <location>
        <begin position="669"/>
        <end position="717"/>
    </location>
</feature>
<evidence type="ECO:0000313" key="11">
    <source>
        <dbReference type="EMBL" id="CAH8354432.1"/>
    </source>
</evidence>
<accession>A0ABC8K6C7</accession>
<gene>
    <name evidence="11" type="ORF">ERUC_LOCUS20187</name>
</gene>
<dbReference type="Proteomes" id="UP001642260">
    <property type="component" value="Unassembled WGS sequence"/>
</dbReference>
<dbReference type="SUPFAM" id="SSF48403">
    <property type="entry name" value="Ankyrin repeat"/>
    <property type="match status" value="1"/>
</dbReference>
<evidence type="ECO:0000256" key="4">
    <source>
        <dbReference type="ARBA" id="ARBA00022989"/>
    </source>
</evidence>
<keyword evidence="3" id="KW-0677">Repeat</keyword>
<keyword evidence="2 9" id="KW-0812">Transmembrane</keyword>